<accession>A0A0E9Q5V1</accession>
<keyword evidence="1" id="KW-0812">Transmembrane</keyword>
<dbReference type="EMBL" id="GBXM01096685">
    <property type="protein sequence ID" value="JAH11892.1"/>
    <property type="molecule type" value="Transcribed_RNA"/>
</dbReference>
<feature type="transmembrane region" description="Helical" evidence="1">
    <location>
        <begin position="21"/>
        <end position="42"/>
    </location>
</feature>
<keyword evidence="1" id="KW-0472">Membrane</keyword>
<name>A0A0E9Q5V1_ANGAN</name>
<proteinExistence type="predicted"/>
<keyword evidence="1" id="KW-1133">Transmembrane helix</keyword>
<reference evidence="2" key="2">
    <citation type="journal article" date="2015" name="Fish Shellfish Immunol.">
        <title>Early steps in the European eel (Anguilla anguilla)-Vibrio vulnificus interaction in the gills: Role of the RtxA13 toxin.</title>
        <authorList>
            <person name="Callol A."/>
            <person name="Pajuelo D."/>
            <person name="Ebbesson L."/>
            <person name="Teles M."/>
            <person name="MacKenzie S."/>
            <person name="Amaro C."/>
        </authorList>
    </citation>
    <scope>NUCLEOTIDE SEQUENCE</scope>
</reference>
<dbReference type="AlphaFoldDB" id="A0A0E9Q5V1"/>
<protein>
    <submittedName>
        <fullName evidence="2">Uncharacterized protein</fullName>
    </submittedName>
</protein>
<evidence type="ECO:0000313" key="2">
    <source>
        <dbReference type="EMBL" id="JAH11892.1"/>
    </source>
</evidence>
<evidence type="ECO:0000256" key="1">
    <source>
        <dbReference type="SAM" id="Phobius"/>
    </source>
</evidence>
<organism evidence="2">
    <name type="scientific">Anguilla anguilla</name>
    <name type="common">European freshwater eel</name>
    <name type="synonym">Muraena anguilla</name>
    <dbReference type="NCBI Taxonomy" id="7936"/>
    <lineage>
        <taxon>Eukaryota</taxon>
        <taxon>Metazoa</taxon>
        <taxon>Chordata</taxon>
        <taxon>Craniata</taxon>
        <taxon>Vertebrata</taxon>
        <taxon>Euteleostomi</taxon>
        <taxon>Actinopterygii</taxon>
        <taxon>Neopterygii</taxon>
        <taxon>Teleostei</taxon>
        <taxon>Anguilliformes</taxon>
        <taxon>Anguillidae</taxon>
        <taxon>Anguilla</taxon>
    </lineage>
</organism>
<reference evidence="2" key="1">
    <citation type="submission" date="2014-11" db="EMBL/GenBank/DDBJ databases">
        <authorList>
            <person name="Amaro Gonzalez C."/>
        </authorList>
    </citation>
    <scope>NUCLEOTIDE SEQUENCE</scope>
</reference>
<sequence length="48" mass="5772">MSLLERADQRFVWNRHLLREFIAQPEVMITMFLKIITILSPLTTRLDN</sequence>